<dbReference type="Proteomes" id="UP000186922">
    <property type="component" value="Unassembled WGS sequence"/>
</dbReference>
<evidence type="ECO:0000313" key="2">
    <source>
        <dbReference type="Proteomes" id="UP000186922"/>
    </source>
</evidence>
<accession>A0A1D1UXK5</accession>
<reference evidence="1 2" key="1">
    <citation type="journal article" date="2016" name="Nat. Commun.">
        <title>Extremotolerant tardigrade genome and improved radiotolerance of human cultured cells by tardigrade-unique protein.</title>
        <authorList>
            <person name="Hashimoto T."/>
            <person name="Horikawa D.D."/>
            <person name="Saito Y."/>
            <person name="Kuwahara H."/>
            <person name="Kozuka-Hata H."/>
            <person name="Shin-I T."/>
            <person name="Minakuchi Y."/>
            <person name="Ohishi K."/>
            <person name="Motoyama A."/>
            <person name="Aizu T."/>
            <person name="Enomoto A."/>
            <person name="Kondo K."/>
            <person name="Tanaka S."/>
            <person name="Hara Y."/>
            <person name="Koshikawa S."/>
            <person name="Sagara H."/>
            <person name="Miura T."/>
            <person name="Yokobori S."/>
            <person name="Miyagawa K."/>
            <person name="Suzuki Y."/>
            <person name="Kubo T."/>
            <person name="Oyama M."/>
            <person name="Kohara Y."/>
            <person name="Fujiyama A."/>
            <person name="Arakawa K."/>
            <person name="Katayama T."/>
            <person name="Toyoda A."/>
            <person name="Kunieda T."/>
        </authorList>
    </citation>
    <scope>NUCLEOTIDE SEQUENCE [LARGE SCALE GENOMIC DNA]</scope>
    <source>
        <strain evidence="1 2">YOKOZUNA-1</strain>
    </source>
</reference>
<protein>
    <submittedName>
        <fullName evidence="1">Uncharacterized protein</fullName>
    </submittedName>
</protein>
<dbReference type="EMBL" id="BDGG01000002">
    <property type="protein sequence ID" value="GAU93310.1"/>
    <property type="molecule type" value="Genomic_DNA"/>
</dbReference>
<keyword evidence="2" id="KW-1185">Reference proteome</keyword>
<proteinExistence type="predicted"/>
<name>A0A1D1UXK5_RAMVA</name>
<dbReference type="AlphaFoldDB" id="A0A1D1UXK5"/>
<gene>
    <name evidence="1" type="primary">RvY_05272-1</name>
    <name evidence="1" type="synonym">RvY_05272.1</name>
    <name evidence="1" type="ORF">RvY_05272</name>
</gene>
<comment type="caution">
    <text evidence="1">The sequence shown here is derived from an EMBL/GenBank/DDBJ whole genome shotgun (WGS) entry which is preliminary data.</text>
</comment>
<organism evidence="1 2">
    <name type="scientific">Ramazzottius varieornatus</name>
    <name type="common">Water bear</name>
    <name type="synonym">Tardigrade</name>
    <dbReference type="NCBI Taxonomy" id="947166"/>
    <lineage>
        <taxon>Eukaryota</taxon>
        <taxon>Metazoa</taxon>
        <taxon>Ecdysozoa</taxon>
        <taxon>Tardigrada</taxon>
        <taxon>Eutardigrada</taxon>
        <taxon>Parachela</taxon>
        <taxon>Hypsibioidea</taxon>
        <taxon>Ramazzottiidae</taxon>
        <taxon>Ramazzottius</taxon>
    </lineage>
</organism>
<sequence>MAALAAPFGHPVAQLKIMDKVKHALQRATVLPENQEKHKRIGEHSWPLTSTSYCDRWKRRLCLDSTGAGTFHALRASGHSFVLEGPGSVLFELNAGGLVQSARNCRMDQPGSDNFLLH</sequence>
<evidence type="ECO:0000313" key="1">
    <source>
        <dbReference type="EMBL" id="GAU93310.1"/>
    </source>
</evidence>